<organism evidence="1 2">
    <name type="scientific">Tumebacillus lacus</name>
    <dbReference type="NCBI Taxonomy" id="2995335"/>
    <lineage>
        <taxon>Bacteria</taxon>
        <taxon>Bacillati</taxon>
        <taxon>Bacillota</taxon>
        <taxon>Bacilli</taxon>
        <taxon>Bacillales</taxon>
        <taxon>Alicyclobacillaceae</taxon>
        <taxon>Tumebacillus</taxon>
    </lineage>
</organism>
<dbReference type="Gene3D" id="1.20.1260.10">
    <property type="match status" value="2"/>
</dbReference>
<reference evidence="1 2" key="1">
    <citation type="submission" date="2022-11" db="EMBL/GenBank/DDBJ databases">
        <title>Study of microbial diversity in lake waters.</title>
        <authorList>
            <person name="Zhang J."/>
        </authorList>
    </citation>
    <scope>NUCLEOTIDE SEQUENCE [LARGE SCALE GENOMIC DNA]</scope>
    <source>
        <strain evidence="1 2">DT12</strain>
    </source>
</reference>
<evidence type="ECO:0000313" key="2">
    <source>
        <dbReference type="Proteomes" id="UP001208017"/>
    </source>
</evidence>
<accession>A0ABT3WZL8</accession>
<dbReference type="InterPro" id="IPR021617">
    <property type="entry name" value="DUF3231"/>
</dbReference>
<gene>
    <name evidence="1" type="ORF">OS242_09010</name>
</gene>
<dbReference type="Pfam" id="PF11553">
    <property type="entry name" value="DUF3231"/>
    <property type="match status" value="2"/>
</dbReference>
<protein>
    <submittedName>
        <fullName evidence="1">DUF3231 family protein</fullName>
    </submittedName>
</protein>
<sequence>MSHNPSLTSSEMAVLWSAYQTDTMVRCVLHHFLKVCEDPAIRHVQETALDITENEIRTIREIFEREEIPLPIGFTDKDWNPEAKRLYPDIFTMRYVKHMTRLGMTASALAKSAAARKDVRDCFTVALNKASYLYDRAAEVLLRKGVFVRPPMIAKPEKAEMVKDESFLSQFFGSHRPLNAVEITHMGMNTETNLIGMALLLGFAQSAQHKEVRDYAWKGKEMAKHHIEILAKHLLEDDVMQPATWIGDVTESQEAPFSDKLMTFHITAVCSTGFGNYAASLAASHRTDLSAMYTRLMTESSQYCLEGAKLMIKHHWMEQPPQNKDRKTLSQ</sequence>
<comment type="caution">
    <text evidence="1">The sequence shown here is derived from an EMBL/GenBank/DDBJ whole genome shotgun (WGS) entry which is preliminary data.</text>
</comment>
<keyword evidence="2" id="KW-1185">Reference proteome</keyword>
<proteinExistence type="predicted"/>
<dbReference type="InterPro" id="IPR012347">
    <property type="entry name" value="Ferritin-like"/>
</dbReference>
<dbReference type="EMBL" id="JAPMLT010000003">
    <property type="protein sequence ID" value="MCX7570103.1"/>
    <property type="molecule type" value="Genomic_DNA"/>
</dbReference>
<dbReference type="RefSeq" id="WP_267151345.1">
    <property type="nucleotide sequence ID" value="NZ_JAPMLT010000003.1"/>
</dbReference>
<evidence type="ECO:0000313" key="1">
    <source>
        <dbReference type="EMBL" id="MCX7570103.1"/>
    </source>
</evidence>
<dbReference type="Proteomes" id="UP001208017">
    <property type="component" value="Unassembled WGS sequence"/>
</dbReference>
<name>A0ABT3WZL8_9BACL</name>